<dbReference type="SUPFAM" id="SSF52266">
    <property type="entry name" value="SGNH hydrolase"/>
    <property type="match status" value="1"/>
</dbReference>
<proteinExistence type="predicted"/>
<name>A0A1Y2DK16_9PEZI</name>
<protein>
    <submittedName>
        <fullName evidence="3">SGNH hydrolase-type esterase domain-containing protein</fullName>
    </submittedName>
</protein>
<keyword evidence="1" id="KW-0732">Signal</keyword>
<dbReference type="PANTHER" id="PTHR30383">
    <property type="entry name" value="THIOESTERASE 1/PROTEASE 1/LYSOPHOSPHOLIPASE L1"/>
    <property type="match status" value="1"/>
</dbReference>
<gene>
    <name evidence="3" type="ORF">BCR38DRAFT_488615</name>
</gene>
<keyword evidence="3" id="KW-0378">Hydrolase</keyword>
<dbReference type="RefSeq" id="XP_040712166.1">
    <property type="nucleotide sequence ID" value="XM_040864298.1"/>
</dbReference>
<dbReference type="CDD" id="cd01833">
    <property type="entry name" value="XynB_like"/>
    <property type="match status" value="1"/>
</dbReference>
<organism evidence="3 4">
    <name type="scientific">Pseudomassariella vexata</name>
    <dbReference type="NCBI Taxonomy" id="1141098"/>
    <lineage>
        <taxon>Eukaryota</taxon>
        <taxon>Fungi</taxon>
        <taxon>Dikarya</taxon>
        <taxon>Ascomycota</taxon>
        <taxon>Pezizomycotina</taxon>
        <taxon>Sordariomycetes</taxon>
        <taxon>Xylariomycetidae</taxon>
        <taxon>Amphisphaeriales</taxon>
        <taxon>Pseudomassariaceae</taxon>
        <taxon>Pseudomassariella</taxon>
    </lineage>
</organism>
<dbReference type="GeneID" id="63780510"/>
<accession>A0A1Y2DK16</accession>
<dbReference type="Proteomes" id="UP000193689">
    <property type="component" value="Unassembled WGS sequence"/>
</dbReference>
<evidence type="ECO:0000313" key="4">
    <source>
        <dbReference type="Proteomes" id="UP000193689"/>
    </source>
</evidence>
<feature type="chain" id="PRO_5012892319" evidence="1">
    <location>
        <begin position="24"/>
        <end position="278"/>
    </location>
</feature>
<keyword evidence="4" id="KW-1185">Reference proteome</keyword>
<dbReference type="EMBL" id="MCFJ01000013">
    <property type="protein sequence ID" value="ORY59592.1"/>
    <property type="molecule type" value="Genomic_DNA"/>
</dbReference>
<evidence type="ECO:0000313" key="3">
    <source>
        <dbReference type="EMBL" id="ORY59592.1"/>
    </source>
</evidence>
<dbReference type="Gene3D" id="3.40.50.1110">
    <property type="entry name" value="SGNH hydrolase"/>
    <property type="match status" value="1"/>
</dbReference>
<reference evidence="3 4" key="1">
    <citation type="submission" date="2016-07" db="EMBL/GenBank/DDBJ databases">
        <title>Pervasive Adenine N6-methylation of Active Genes in Fungi.</title>
        <authorList>
            <consortium name="DOE Joint Genome Institute"/>
            <person name="Mondo S.J."/>
            <person name="Dannebaum R.O."/>
            <person name="Kuo R.C."/>
            <person name="Labutti K."/>
            <person name="Haridas S."/>
            <person name="Kuo A."/>
            <person name="Salamov A."/>
            <person name="Ahrendt S.R."/>
            <person name="Lipzen A."/>
            <person name="Sullivan W."/>
            <person name="Andreopoulos W.B."/>
            <person name="Clum A."/>
            <person name="Lindquist E."/>
            <person name="Daum C."/>
            <person name="Ramamoorthy G.K."/>
            <person name="Gryganskyi A."/>
            <person name="Culley D."/>
            <person name="Magnuson J.K."/>
            <person name="James T.Y."/>
            <person name="O'Malley M.A."/>
            <person name="Stajich J.E."/>
            <person name="Spatafora J.W."/>
            <person name="Visel A."/>
            <person name="Grigoriev I.V."/>
        </authorList>
    </citation>
    <scope>NUCLEOTIDE SEQUENCE [LARGE SCALE GENOMIC DNA]</scope>
    <source>
        <strain evidence="3 4">CBS 129021</strain>
    </source>
</reference>
<dbReference type="InterPro" id="IPR051532">
    <property type="entry name" value="Ester_Hydrolysis_Enzymes"/>
</dbReference>
<dbReference type="Pfam" id="PF13472">
    <property type="entry name" value="Lipase_GDSL_2"/>
    <property type="match status" value="1"/>
</dbReference>
<dbReference type="AlphaFoldDB" id="A0A1Y2DK16"/>
<dbReference type="PANTHER" id="PTHR30383:SF31">
    <property type="entry name" value="SGNH HYDROLASE-TYPE ESTERASE DOMAIN-CONTAINING PROTEIN-RELATED"/>
    <property type="match status" value="1"/>
</dbReference>
<evidence type="ECO:0000256" key="1">
    <source>
        <dbReference type="SAM" id="SignalP"/>
    </source>
</evidence>
<dbReference type="InterPro" id="IPR036514">
    <property type="entry name" value="SGNH_hydro_sf"/>
</dbReference>
<dbReference type="InterPro" id="IPR013830">
    <property type="entry name" value="SGNH_hydro"/>
</dbReference>
<feature type="signal peptide" evidence="1">
    <location>
        <begin position="1"/>
        <end position="23"/>
    </location>
</feature>
<dbReference type="InParanoid" id="A0A1Y2DK16"/>
<sequence>MFARKHLLFLLHAVICGLHVVAGLALPAAGEQSDFVSHNENLERLAQLEPRAPFAGGIPLRIMPLGASITFGVASSDGNGYRKTLRDGIVAQGNQVNFVGSHPNGTMEDNENEGWPGYVITQIHDKSRAFVPQCQPNVFLVNAGTNDCIQDIDIPETSIRIASMMEDMYKQSPRATVILSTLLPNAQQATEQRVETVNNQYRKLVMDLQLRGKRIVLAEMRGSNGVVIGDIGPDGVHPNDTGYKKMSAIWLDAISRAAAKGYLRRPEDNGLPDNGATA</sequence>
<dbReference type="OrthoDB" id="6123at2759"/>
<dbReference type="STRING" id="1141098.A0A1Y2DK16"/>
<evidence type="ECO:0000259" key="2">
    <source>
        <dbReference type="Pfam" id="PF13472"/>
    </source>
</evidence>
<comment type="caution">
    <text evidence="3">The sequence shown here is derived from an EMBL/GenBank/DDBJ whole genome shotgun (WGS) entry which is preliminary data.</text>
</comment>
<dbReference type="GO" id="GO:0004622">
    <property type="term" value="F:phosphatidylcholine lysophospholipase activity"/>
    <property type="evidence" value="ECO:0007669"/>
    <property type="project" value="TreeGrafter"/>
</dbReference>
<feature type="domain" description="SGNH hydrolase-type esterase" evidence="2">
    <location>
        <begin position="65"/>
        <end position="244"/>
    </location>
</feature>